<protein>
    <submittedName>
        <fullName evidence="1">Uncharacterized protein</fullName>
    </submittedName>
</protein>
<evidence type="ECO:0000313" key="2">
    <source>
        <dbReference type="Proteomes" id="UP000003351"/>
    </source>
</evidence>
<dbReference type="EMBL" id="AEXW01000005">
    <property type="protein sequence ID" value="EGD32398.1"/>
    <property type="molecule type" value="Genomic_DNA"/>
</dbReference>
<proteinExistence type="predicted"/>
<dbReference type="PATRIC" id="fig|888810.3.peg.1325"/>
<dbReference type="Proteomes" id="UP000003351">
    <property type="component" value="Unassembled WGS sequence"/>
</dbReference>
<accession>F0I7P3</accession>
<dbReference type="AlphaFoldDB" id="F0I7P3"/>
<gene>
    <name evidence="1" type="ORF">HMPREF9382_1352</name>
</gene>
<organism evidence="1 2">
    <name type="scientific">Streptococcus sanguinis SK115</name>
    <dbReference type="NCBI Taxonomy" id="888810"/>
    <lineage>
        <taxon>Bacteria</taxon>
        <taxon>Bacillati</taxon>
        <taxon>Bacillota</taxon>
        <taxon>Bacilli</taxon>
        <taxon>Lactobacillales</taxon>
        <taxon>Streptococcaceae</taxon>
        <taxon>Streptococcus</taxon>
    </lineage>
</organism>
<name>F0I7P3_STRSA</name>
<comment type="caution">
    <text evidence="1">The sequence shown here is derived from an EMBL/GenBank/DDBJ whole genome shotgun (WGS) entry which is preliminary data.</text>
</comment>
<sequence>MLVWVILRVAEAEDLEEATGQEEVVGQEGAIDQEERVVTVRAQSLEQD</sequence>
<reference evidence="1 2" key="1">
    <citation type="submission" date="2011-02" db="EMBL/GenBank/DDBJ databases">
        <authorList>
            <person name="Muzny D."/>
            <person name="Qin X."/>
            <person name="Deng J."/>
            <person name="Jiang H."/>
            <person name="Liu Y."/>
            <person name="Qu J."/>
            <person name="Song X.-Z."/>
            <person name="Zhang L."/>
            <person name="Thornton R."/>
            <person name="Coyle M."/>
            <person name="Francisco L."/>
            <person name="Jackson L."/>
            <person name="Javaid M."/>
            <person name="Korchina V."/>
            <person name="Kovar C."/>
            <person name="Mata R."/>
            <person name="Mathew T."/>
            <person name="Ngo R."/>
            <person name="Nguyen L."/>
            <person name="Nguyen N."/>
            <person name="Okwuonu G."/>
            <person name="Ongeri F."/>
            <person name="Pham C."/>
            <person name="Simmons D."/>
            <person name="Wilczek-Boney K."/>
            <person name="Hale W."/>
            <person name="Jakkamsetti A."/>
            <person name="Pham P."/>
            <person name="Ruth R."/>
            <person name="San Lucas F."/>
            <person name="Warren J."/>
            <person name="Zhang J."/>
            <person name="Zhao Z."/>
            <person name="Zhou C."/>
            <person name="Zhu D."/>
            <person name="Lee S."/>
            <person name="Bess C."/>
            <person name="Blankenburg K."/>
            <person name="Forbes L."/>
            <person name="Fu Q."/>
            <person name="Gubbala S."/>
            <person name="Hirani K."/>
            <person name="Jayaseelan J.C."/>
            <person name="Lara F."/>
            <person name="Munidasa M."/>
            <person name="Palculict T."/>
            <person name="Patil S."/>
            <person name="Pu L.-L."/>
            <person name="Saada N."/>
            <person name="Tang L."/>
            <person name="Weissenberger G."/>
            <person name="Zhu Y."/>
            <person name="Hemphill L."/>
            <person name="Shang Y."/>
            <person name="Youmans B."/>
            <person name="Ayvaz T."/>
            <person name="Ross M."/>
            <person name="Santibanez J."/>
            <person name="Aqrawi P."/>
            <person name="Gross S."/>
            <person name="Joshi V."/>
            <person name="Fowler G."/>
            <person name="Nazareth L."/>
            <person name="Reid J."/>
            <person name="Worley K."/>
            <person name="Petrosino J."/>
            <person name="Highlander S."/>
            <person name="Gibbs R."/>
        </authorList>
    </citation>
    <scope>NUCLEOTIDE SEQUENCE [LARGE SCALE GENOMIC DNA]</scope>
    <source>
        <strain evidence="1 2">SK115</strain>
    </source>
</reference>
<evidence type="ECO:0000313" key="1">
    <source>
        <dbReference type="EMBL" id="EGD32398.1"/>
    </source>
</evidence>
<dbReference type="HOGENOM" id="CLU_3158496_0_0_9"/>